<dbReference type="AlphaFoldDB" id="A0A1A9BHM6"/>
<gene>
    <name evidence="1" type="ORF">GA0070622_6143</name>
</gene>
<sequence>MTSESPTHEGKAIDEARQDYDALRAVGELFPGTALAESSRQLGRGGDWPENLRDAPLVVDAGSAWGPGTVLAVAAAARGVPRLALVVVGDETAGSAARRLLDRVGRPEVGVAYRPAEVPSAVRSACGADGQPIRWASLGEPRHLAQVIQHAPDLAGRLRVTQSAAGSERSASADAARTVLDAAREGRIAGLDLVVTGPGDDEPSVDHSRRQAMVLVEALDDTVDTSAAAAVLGGSVVLSAAVMLPFVDVEQAGTAVDGEGVFRRGHDGVPLWWGTIEDHDPLVRWLSRVIEPSRPDRGA</sequence>
<dbReference type="STRING" id="946078.GA0070622_6143"/>
<evidence type="ECO:0000313" key="2">
    <source>
        <dbReference type="Proteomes" id="UP000199558"/>
    </source>
</evidence>
<dbReference type="EMBL" id="FLRH01000004">
    <property type="protein sequence ID" value="SBT69025.1"/>
    <property type="molecule type" value="Genomic_DNA"/>
</dbReference>
<protein>
    <submittedName>
        <fullName evidence="1">Uncharacterized protein</fullName>
    </submittedName>
</protein>
<dbReference type="OrthoDB" id="4513390at2"/>
<keyword evidence="2" id="KW-1185">Reference proteome</keyword>
<reference evidence="2" key="1">
    <citation type="submission" date="2016-06" db="EMBL/GenBank/DDBJ databases">
        <authorList>
            <person name="Varghese N."/>
            <person name="Submissions Spin"/>
        </authorList>
    </citation>
    <scope>NUCLEOTIDE SEQUENCE [LARGE SCALE GENOMIC DNA]</scope>
    <source>
        <strain evidence="2">DSM 45794</strain>
    </source>
</reference>
<dbReference type="Proteomes" id="UP000199558">
    <property type="component" value="Unassembled WGS sequence"/>
</dbReference>
<evidence type="ECO:0000313" key="1">
    <source>
        <dbReference type="EMBL" id="SBT69025.1"/>
    </source>
</evidence>
<name>A0A1A9BHM6_9ACTN</name>
<dbReference type="RefSeq" id="WP_091582944.1">
    <property type="nucleotide sequence ID" value="NZ_FLRH01000004.1"/>
</dbReference>
<proteinExistence type="predicted"/>
<organism evidence="1 2">
    <name type="scientific">Micromonospora sediminicola</name>
    <dbReference type="NCBI Taxonomy" id="946078"/>
    <lineage>
        <taxon>Bacteria</taxon>
        <taxon>Bacillati</taxon>
        <taxon>Actinomycetota</taxon>
        <taxon>Actinomycetes</taxon>
        <taxon>Micromonosporales</taxon>
        <taxon>Micromonosporaceae</taxon>
        <taxon>Micromonospora</taxon>
    </lineage>
</organism>
<accession>A0A1A9BHM6</accession>